<organism evidence="5 6">
    <name type="scientific">Paenibacillus pini JCM 16418</name>
    <dbReference type="NCBI Taxonomy" id="1236976"/>
    <lineage>
        <taxon>Bacteria</taxon>
        <taxon>Bacillati</taxon>
        <taxon>Bacillota</taxon>
        <taxon>Bacilli</taxon>
        <taxon>Bacillales</taxon>
        <taxon>Paenibacillaceae</taxon>
        <taxon>Paenibacillus</taxon>
    </lineage>
</organism>
<proteinExistence type="predicted"/>
<name>W7YMX9_9BACL</name>
<dbReference type="eggNOG" id="COG0640">
    <property type="taxonomic scope" value="Bacteria"/>
</dbReference>
<dbReference type="InterPro" id="IPR036388">
    <property type="entry name" value="WH-like_DNA-bd_sf"/>
</dbReference>
<accession>W7YMX9</accession>
<evidence type="ECO:0000256" key="1">
    <source>
        <dbReference type="ARBA" id="ARBA00023015"/>
    </source>
</evidence>
<dbReference type="SMART" id="SM00418">
    <property type="entry name" value="HTH_ARSR"/>
    <property type="match status" value="1"/>
</dbReference>
<dbReference type="GO" id="GO:0003700">
    <property type="term" value="F:DNA-binding transcription factor activity"/>
    <property type="evidence" value="ECO:0007669"/>
    <property type="project" value="InterPro"/>
</dbReference>
<reference evidence="5 6" key="1">
    <citation type="journal article" date="2014" name="Genome Announc.">
        <title>Draft Genome Sequence of Paenibacillus pini JCM 16418T, Isolated from the Rhizosphere of Pine Tree.</title>
        <authorList>
            <person name="Yuki M."/>
            <person name="Oshima K."/>
            <person name="Suda W."/>
            <person name="Oshida Y."/>
            <person name="Kitamura K."/>
            <person name="Iida Y."/>
            <person name="Hattori M."/>
            <person name="Ohkuma M."/>
        </authorList>
    </citation>
    <scope>NUCLEOTIDE SEQUENCE [LARGE SCALE GENOMIC DNA]</scope>
    <source>
        <strain evidence="5 6">JCM 16418</strain>
    </source>
</reference>
<dbReference type="CDD" id="cd00090">
    <property type="entry name" value="HTH_ARSR"/>
    <property type="match status" value="1"/>
</dbReference>
<dbReference type="EMBL" id="BAVZ01000015">
    <property type="protein sequence ID" value="GAF09812.1"/>
    <property type="molecule type" value="Genomic_DNA"/>
</dbReference>
<sequence>MIPMEPLLIYKALSNETRRQIVEWLKNPADHFDDTKHLEEGLTLQIGVCVADIQTKSGLAQSVISSYLSTLEKSGLLESERVGKWTFYRRNEETIQEFSEYIQKQL</sequence>
<keyword evidence="1" id="KW-0805">Transcription regulation</keyword>
<dbReference type="GO" id="GO:0003677">
    <property type="term" value="F:DNA binding"/>
    <property type="evidence" value="ECO:0007669"/>
    <property type="project" value="UniProtKB-KW"/>
</dbReference>
<dbReference type="Gene3D" id="1.10.10.10">
    <property type="entry name" value="Winged helix-like DNA-binding domain superfamily/Winged helix DNA-binding domain"/>
    <property type="match status" value="1"/>
</dbReference>
<dbReference type="AlphaFoldDB" id="W7YMX9"/>
<evidence type="ECO:0000259" key="4">
    <source>
        <dbReference type="PROSITE" id="PS50987"/>
    </source>
</evidence>
<feature type="domain" description="HTH arsR-type" evidence="4">
    <location>
        <begin position="1"/>
        <end position="106"/>
    </location>
</feature>
<evidence type="ECO:0000313" key="6">
    <source>
        <dbReference type="Proteomes" id="UP000019364"/>
    </source>
</evidence>
<keyword evidence="6" id="KW-1185">Reference proteome</keyword>
<evidence type="ECO:0000256" key="2">
    <source>
        <dbReference type="ARBA" id="ARBA00023125"/>
    </source>
</evidence>
<gene>
    <name evidence="5" type="ORF">JCM16418_3968</name>
</gene>
<dbReference type="InterPro" id="IPR001845">
    <property type="entry name" value="HTH_ArsR_DNA-bd_dom"/>
</dbReference>
<dbReference type="Proteomes" id="UP000019364">
    <property type="component" value="Unassembled WGS sequence"/>
</dbReference>
<dbReference type="PROSITE" id="PS50987">
    <property type="entry name" value="HTH_ARSR_2"/>
    <property type="match status" value="1"/>
</dbReference>
<protein>
    <submittedName>
        <fullName evidence="5">Transcriptional regulator</fullName>
    </submittedName>
</protein>
<dbReference type="PANTHER" id="PTHR33154">
    <property type="entry name" value="TRANSCRIPTIONAL REGULATOR, ARSR FAMILY"/>
    <property type="match status" value="1"/>
</dbReference>
<keyword evidence="2" id="KW-0238">DNA-binding</keyword>
<dbReference type="InterPro" id="IPR011991">
    <property type="entry name" value="ArsR-like_HTH"/>
</dbReference>
<evidence type="ECO:0000313" key="5">
    <source>
        <dbReference type="EMBL" id="GAF09812.1"/>
    </source>
</evidence>
<dbReference type="PANTHER" id="PTHR33154:SF33">
    <property type="entry name" value="TRANSCRIPTIONAL REPRESSOR SDPR"/>
    <property type="match status" value="1"/>
</dbReference>
<keyword evidence="3" id="KW-0804">Transcription</keyword>
<dbReference type="SUPFAM" id="SSF46785">
    <property type="entry name" value="Winged helix' DNA-binding domain"/>
    <property type="match status" value="1"/>
</dbReference>
<dbReference type="STRING" id="1236976.JCM16418_3968"/>
<dbReference type="InterPro" id="IPR051081">
    <property type="entry name" value="HTH_MetalResp_TranReg"/>
</dbReference>
<evidence type="ECO:0000256" key="3">
    <source>
        <dbReference type="ARBA" id="ARBA00023163"/>
    </source>
</evidence>
<dbReference type="InterPro" id="IPR036390">
    <property type="entry name" value="WH_DNA-bd_sf"/>
</dbReference>
<comment type="caution">
    <text evidence="5">The sequence shown here is derived from an EMBL/GenBank/DDBJ whole genome shotgun (WGS) entry which is preliminary data.</text>
</comment>